<keyword evidence="5" id="KW-0735">Signal-anchor</keyword>
<dbReference type="eggNOG" id="ENOG502QQXW">
    <property type="taxonomic scope" value="Eukaryota"/>
</dbReference>
<dbReference type="Gramene" id="KXG19675">
    <property type="protein sequence ID" value="KXG19675"/>
    <property type="gene ID" value="SORBI_3010G097000"/>
</dbReference>
<keyword evidence="7" id="KW-0333">Golgi apparatus</keyword>
<feature type="domain" description="Trichome birefringence-like C-terminal" evidence="9">
    <location>
        <begin position="197"/>
        <end position="493"/>
    </location>
</feature>
<evidence type="ECO:0000256" key="3">
    <source>
        <dbReference type="ARBA" id="ARBA00022679"/>
    </source>
</evidence>
<dbReference type="PANTHER" id="PTHR32285">
    <property type="entry name" value="PROTEIN TRICHOME BIREFRINGENCE-LIKE 9-RELATED"/>
    <property type="match status" value="1"/>
</dbReference>
<dbReference type="InterPro" id="IPR029962">
    <property type="entry name" value="TBL"/>
</dbReference>
<evidence type="ECO:0000256" key="6">
    <source>
        <dbReference type="ARBA" id="ARBA00022989"/>
    </source>
</evidence>
<feature type="domain" description="Trichome birefringence-like N-terminal" evidence="10">
    <location>
        <begin position="144"/>
        <end position="196"/>
    </location>
</feature>
<evidence type="ECO:0000313" key="11">
    <source>
        <dbReference type="EMBL" id="KXG19675.1"/>
    </source>
</evidence>
<dbReference type="GO" id="GO:0016413">
    <property type="term" value="F:O-acetyltransferase activity"/>
    <property type="evidence" value="ECO:0000318"/>
    <property type="project" value="GO_Central"/>
</dbReference>
<evidence type="ECO:0000259" key="9">
    <source>
        <dbReference type="Pfam" id="PF13839"/>
    </source>
</evidence>
<proteinExistence type="inferred from homology"/>
<comment type="similarity">
    <text evidence="2">Belongs to the PC-esterase family. TBL subfamily.</text>
</comment>
<dbReference type="OMA" id="SVSVYWS"/>
<evidence type="ECO:0000256" key="7">
    <source>
        <dbReference type="ARBA" id="ARBA00023034"/>
    </source>
</evidence>
<evidence type="ECO:0000313" key="12">
    <source>
        <dbReference type="Proteomes" id="UP000000768"/>
    </source>
</evidence>
<evidence type="ECO:0000256" key="4">
    <source>
        <dbReference type="ARBA" id="ARBA00022692"/>
    </source>
</evidence>
<dbReference type="STRING" id="4558.A0A194YI81"/>
<dbReference type="EMBL" id="CM000769">
    <property type="protein sequence ID" value="KXG19675.1"/>
    <property type="molecule type" value="Genomic_DNA"/>
</dbReference>
<reference evidence="11 12" key="1">
    <citation type="journal article" date="2009" name="Nature">
        <title>The Sorghum bicolor genome and the diversification of grasses.</title>
        <authorList>
            <person name="Paterson A.H."/>
            <person name="Bowers J.E."/>
            <person name="Bruggmann R."/>
            <person name="Dubchak I."/>
            <person name="Grimwood J."/>
            <person name="Gundlach H."/>
            <person name="Haberer G."/>
            <person name="Hellsten U."/>
            <person name="Mitros T."/>
            <person name="Poliakov A."/>
            <person name="Schmutz J."/>
            <person name="Spannagl M."/>
            <person name="Tang H."/>
            <person name="Wang X."/>
            <person name="Wicker T."/>
            <person name="Bharti A.K."/>
            <person name="Chapman J."/>
            <person name="Feltus F.A."/>
            <person name="Gowik U."/>
            <person name="Grigoriev I.V."/>
            <person name="Lyons E."/>
            <person name="Maher C.A."/>
            <person name="Martis M."/>
            <person name="Narechania A."/>
            <person name="Otillar R.P."/>
            <person name="Penning B.W."/>
            <person name="Salamov A.A."/>
            <person name="Wang Y."/>
            <person name="Zhang L."/>
            <person name="Carpita N.C."/>
            <person name="Freeling M."/>
            <person name="Gingle A.R."/>
            <person name="Hash C.T."/>
            <person name="Keller B."/>
            <person name="Klein P."/>
            <person name="Kresovich S."/>
            <person name="McCann M.C."/>
            <person name="Ming R."/>
            <person name="Peterson D.G."/>
            <person name="Mehboob-ur-Rahman"/>
            <person name="Ware D."/>
            <person name="Westhoff P."/>
            <person name="Mayer K.F."/>
            <person name="Messing J."/>
            <person name="Rokhsar D.S."/>
        </authorList>
    </citation>
    <scope>NUCLEOTIDE SEQUENCE [LARGE SCALE GENOMIC DNA]</scope>
    <source>
        <strain evidence="12">cv. BTx623</strain>
    </source>
</reference>
<protein>
    <submittedName>
        <fullName evidence="11">Uncharacterized protein</fullName>
    </submittedName>
</protein>
<dbReference type="Pfam" id="PF14416">
    <property type="entry name" value="PMR5N"/>
    <property type="match status" value="1"/>
</dbReference>
<evidence type="ECO:0000259" key="10">
    <source>
        <dbReference type="Pfam" id="PF14416"/>
    </source>
</evidence>
<keyword evidence="12" id="KW-1185">Reference proteome</keyword>
<keyword evidence="4" id="KW-0812">Transmembrane</keyword>
<evidence type="ECO:0000256" key="2">
    <source>
        <dbReference type="ARBA" id="ARBA00007727"/>
    </source>
</evidence>
<dbReference type="GO" id="GO:1990538">
    <property type="term" value="F:xylan O-acetyltransferase activity"/>
    <property type="evidence" value="ECO:0007669"/>
    <property type="project" value="UniProtKB-ARBA"/>
</dbReference>
<dbReference type="AlphaFoldDB" id="A0A194YI81"/>
<dbReference type="GO" id="GO:0000139">
    <property type="term" value="C:Golgi membrane"/>
    <property type="evidence" value="ECO:0007669"/>
    <property type="project" value="UniProtKB-SubCell"/>
</dbReference>
<dbReference type="Proteomes" id="UP000000768">
    <property type="component" value="Chromosome 10"/>
</dbReference>
<dbReference type="InterPro" id="IPR025846">
    <property type="entry name" value="TBL_N"/>
</dbReference>
<accession>A0A194YI81</accession>
<evidence type="ECO:0000256" key="5">
    <source>
        <dbReference type="ARBA" id="ARBA00022968"/>
    </source>
</evidence>
<dbReference type="Pfam" id="PF13839">
    <property type="entry name" value="PC-Esterase"/>
    <property type="match status" value="1"/>
</dbReference>
<reference evidence="12" key="2">
    <citation type="journal article" date="2018" name="Plant J.">
        <title>The Sorghum bicolor reference genome: improved assembly, gene annotations, a transcriptome atlas, and signatures of genome organization.</title>
        <authorList>
            <person name="McCormick R.F."/>
            <person name="Truong S.K."/>
            <person name="Sreedasyam A."/>
            <person name="Jenkins J."/>
            <person name="Shu S."/>
            <person name="Sims D."/>
            <person name="Kennedy M."/>
            <person name="Amirebrahimi M."/>
            <person name="Weers B.D."/>
            <person name="McKinley B."/>
            <person name="Mattison A."/>
            <person name="Morishige D.T."/>
            <person name="Grimwood J."/>
            <person name="Schmutz J."/>
            <person name="Mullet J.E."/>
        </authorList>
    </citation>
    <scope>NUCLEOTIDE SEQUENCE [LARGE SCALE GENOMIC DNA]</scope>
    <source>
        <strain evidence="12">cv. BTx623</strain>
    </source>
</reference>
<evidence type="ECO:0000256" key="1">
    <source>
        <dbReference type="ARBA" id="ARBA00004323"/>
    </source>
</evidence>
<dbReference type="InParanoid" id="A0A194YI81"/>
<dbReference type="GO" id="GO:0005794">
    <property type="term" value="C:Golgi apparatus"/>
    <property type="evidence" value="ECO:0000318"/>
    <property type="project" value="GO_Central"/>
</dbReference>
<keyword evidence="6" id="KW-1133">Transmembrane helix</keyword>
<keyword evidence="8" id="KW-0472">Membrane</keyword>
<sequence>MGIYPWPTLISGSHRPLPRLLPWFALSHQHPAVMVTNFLRKYQLQNHHLVLPKKQFVTYALYALIALAFLHHLIFYPAPASEKSVVVAQVQDEVAAGVSAARVNAREHLLPPPPPPQQGDEVLRNQRAQGVVAKEVPSPAPAPPCDYSDGEWVPDARSPLYNGTSCGTIKDGQNCMAHGRPDTGYLYWRWRPRRCDLPAFSPEAFLSWLRNKHLAFVGDSLARNQAESLLCLLASRSAAPELVYRDGEENRFRRFVFREHNATVSVFWSPFLVKVAEKAERAGGVRHNNVFLDAFDERWMSQLGALDAAVLSVGHWFLLPGIYHDGGSVVGCHDCAELNHTETDFFGVFKTAIYRTLAEVTRRHGDAAGRKVVALTTFSPAHFEGDWDKAGACPKKRPYRNGEKELGYTESEMRRTVVEAVQAAANAAGAGSGLRFTALDVTTLANLRPDGHPGPYMHKDPFAGGGAGGRVQNDCVHWCMPGPVDTFNEILLQNILR</sequence>
<evidence type="ECO:0000256" key="8">
    <source>
        <dbReference type="ARBA" id="ARBA00023136"/>
    </source>
</evidence>
<name>A0A194YI81_SORBI</name>
<dbReference type="PANTHER" id="PTHR32285:SF377">
    <property type="entry name" value="OS06G0235200 PROTEIN"/>
    <property type="match status" value="1"/>
</dbReference>
<gene>
    <name evidence="11" type="ORF">SORBI_3010G097000</name>
</gene>
<comment type="subcellular location">
    <subcellularLocation>
        <location evidence="1">Golgi apparatus membrane</location>
        <topology evidence="1">Single-pass type II membrane protein</topology>
    </subcellularLocation>
</comment>
<organism evidence="11 12">
    <name type="scientific">Sorghum bicolor</name>
    <name type="common">Sorghum</name>
    <name type="synonym">Sorghum vulgare</name>
    <dbReference type="NCBI Taxonomy" id="4558"/>
    <lineage>
        <taxon>Eukaryota</taxon>
        <taxon>Viridiplantae</taxon>
        <taxon>Streptophyta</taxon>
        <taxon>Embryophyta</taxon>
        <taxon>Tracheophyta</taxon>
        <taxon>Spermatophyta</taxon>
        <taxon>Magnoliopsida</taxon>
        <taxon>Liliopsida</taxon>
        <taxon>Poales</taxon>
        <taxon>Poaceae</taxon>
        <taxon>PACMAD clade</taxon>
        <taxon>Panicoideae</taxon>
        <taxon>Andropogonodae</taxon>
        <taxon>Andropogoneae</taxon>
        <taxon>Sorghinae</taxon>
        <taxon>Sorghum</taxon>
    </lineage>
</organism>
<dbReference type="InterPro" id="IPR026057">
    <property type="entry name" value="TBL_C"/>
</dbReference>
<dbReference type="OrthoDB" id="630188at2759"/>
<keyword evidence="3" id="KW-0808">Transferase</keyword>